<reference evidence="1 2" key="1">
    <citation type="submission" date="2016-11" db="EMBL/GenBank/DDBJ databases">
        <authorList>
            <person name="Varghese N."/>
            <person name="Submissions S."/>
        </authorList>
    </citation>
    <scope>NUCLEOTIDE SEQUENCE [LARGE SCALE GENOMIC DNA]</scope>
    <source>
        <strain evidence="1 2">DSM 29620</strain>
    </source>
</reference>
<sequence>MPMPFAYRHADRDWHRFLRIAREEMALDSDNMAYTALQGVFQAFRRRLTVQQAVDFAQVLPAVPRAIFVADWQIADSPVPPGTRADWTAEACALRPNHNLTPENCVEATAIALRRSVRQAGIEAVLTRLPPFARTFWDTPSRDPASLQPGFG</sequence>
<gene>
    <name evidence="1" type="ORF">SAMN05444142_1011171</name>
</gene>
<dbReference type="Pfam" id="PF10025">
    <property type="entry name" value="DUF2267"/>
    <property type="match status" value="1"/>
</dbReference>
<keyword evidence="2" id="KW-1185">Reference proteome</keyword>
<dbReference type="Gene3D" id="1.10.490.110">
    <property type="entry name" value="Uncharacterized conserved protein DUF2267"/>
    <property type="match status" value="1"/>
</dbReference>
<dbReference type="EMBL" id="FQZZ01000001">
    <property type="protein sequence ID" value="SHJ72788.1"/>
    <property type="molecule type" value="Genomic_DNA"/>
</dbReference>
<dbReference type="AlphaFoldDB" id="A0A1H0A5V2"/>
<accession>A0A1H0A5V2</accession>
<dbReference type="Proteomes" id="UP000324252">
    <property type="component" value="Unassembled WGS sequence"/>
</dbReference>
<organism evidence="1 2">
    <name type="scientific">Lutimaribacter pacificus</name>
    <dbReference type="NCBI Taxonomy" id="391948"/>
    <lineage>
        <taxon>Bacteria</taxon>
        <taxon>Pseudomonadati</taxon>
        <taxon>Pseudomonadota</taxon>
        <taxon>Alphaproteobacteria</taxon>
        <taxon>Rhodobacterales</taxon>
        <taxon>Roseobacteraceae</taxon>
        <taxon>Lutimaribacter</taxon>
    </lineage>
</organism>
<proteinExistence type="predicted"/>
<protein>
    <submittedName>
        <fullName evidence="1">Uncharacterized conserved protein, DUF2267 family</fullName>
    </submittedName>
</protein>
<evidence type="ECO:0000313" key="1">
    <source>
        <dbReference type="EMBL" id="SHJ72788.1"/>
    </source>
</evidence>
<dbReference type="InterPro" id="IPR038282">
    <property type="entry name" value="DUF2267_sf"/>
</dbReference>
<dbReference type="InterPro" id="IPR018727">
    <property type="entry name" value="DUF2267"/>
</dbReference>
<name>A0A1H0A5V2_9RHOB</name>
<dbReference type="OrthoDB" id="20942at2"/>
<evidence type="ECO:0000313" key="2">
    <source>
        <dbReference type="Proteomes" id="UP000324252"/>
    </source>
</evidence>
<dbReference type="RefSeq" id="WP_149785994.1">
    <property type="nucleotide sequence ID" value="NZ_FNIO01000001.1"/>
</dbReference>